<dbReference type="PANTHER" id="PTHR11533:SF301">
    <property type="entry name" value="AMINOPEPTIDASE"/>
    <property type="match status" value="1"/>
</dbReference>
<dbReference type="InterPro" id="IPR001930">
    <property type="entry name" value="Peptidase_M1"/>
</dbReference>
<evidence type="ECO:0000256" key="10">
    <source>
        <dbReference type="PIRSR" id="PIRSR634016-4"/>
    </source>
</evidence>
<dbReference type="Gene3D" id="1.10.390.10">
    <property type="entry name" value="Neutral Protease Domain 2"/>
    <property type="match status" value="1"/>
</dbReference>
<dbReference type="InterPro" id="IPR027268">
    <property type="entry name" value="Peptidase_M4/M1_CTD_sf"/>
</dbReference>
<feature type="binding site" evidence="9">
    <location>
        <position position="292"/>
    </location>
    <ligand>
        <name>Zn(2+)</name>
        <dbReference type="ChEBI" id="CHEBI:29105"/>
        <note>catalytic</note>
    </ligand>
</feature>
<evidence type="ECO:0000313" key="15">
    <source>
        <dbReference type="EMBL" id="MFH4978360.1"/>
    </source>
</evidence>
<feature type="binding site" evidence="9">
    <location>
        <position position="273"/>
    </location>
    <ligand>
        <name>Zn(2+)</name>
        <dbReference type="ChEBI" id="CHEBI:29105"/>
        <note>catalytic</note>
    </ligand>
</feature>
<evidence type="ECO:0000313" key="16">
    <source>
        <dbReference type="Proteomes" id="UP001608902"/>
    </source>
</evidence>
<keyword evidence="5 11" id="KW-0378">Hydrolase</keyword>
<evidence type="ECO:0000256" key="5">
    <source>
        <dbReference type="ARBA" id="ARBA00022801"/>
    </source>
</evidence>
<feature type="site" description="Transition state stabilizer" evidence="10">
    <location>
        <position position="356"/>
    </location>
</feature>
<evidence type="ECO:0000256" key="7">
    <source>
        <dbReference type="ARBA" id="ARBA00023049"/>
    </source>
</evidence>
<evidence type="ECO:0000256" key="3">
    <source>
        <dbReference type="ARBA" id="ARBA00022670"/>
    </source>
</evidence>
<organism evidence="15 16">
    <name type="scientific">Gnathostoma spinigerum</name>
    <dbReference type="NCBI Taxonomy" id="75299"/>
    <lineage>
        <taxon>Eukaryota</taxon>
        <taxon>Metazoa</taxon>
        <taxon>Ecdysozoa</taxon>
        <taxon>Nematoda</taxon>
        <taxon>Chromadorea</taxon>
        <taxon>Rhabditida</taxon>
        <taxon>Spirurina</taxon>
        <taxon>Gnathostomatomorpha</taxon>
        <taxon>Gnathostomatoidea</taxon>
        <taxon>Gnathostomatidae</taxon>
        <taxon>Gnathostoma</taxon>
    </lineage>
</organism>
<keyword evidence="6 9" id="KW-0862">Zinc</keyword>
<evidence type="ECO:0000256" key="1">
    <source>
        <dbReference type="ARBA" id="ARBA00010136"/>
    </source>
</evidence>
<keyword evidence="3 11" id="KW-0645">Protease</keyword>
<dbReference type="EMBL" id="JBGFUD010003126">
    <property type="protein sequence ID" value="MFH4978360.1"/>
    <property type="molecule type" value="Genomic_DNA"/>
</dbReference>
<accession>A0ABD6EQ24</accession>
<sequence>MRNPIAQVKECRNERNCEGDAQLKPIKFSLPTVKDIVVNETLEMVVFYLTETLREGQTYYFQVMYSGPIDKKLAGLYLTRYKDANNKERFAAVTQMEPTDARRMAPCFDEPEFRAVWNLKVIHPIGTVAISNGIELEDAVETEDHDWLVTTFAESPPMSSYLVAVAVTDFVFNEGQTNRGTRFRIWSRKEAVNQTHYALQAGIKAIEFFEQFYNISFPLKKQDMIALSDFAAGAMENWGLITYRERYLLYDDKLYTPSQKAHVALVVAHELAHQWFGNLVTMKWWNDLWLNEGFATFMEYLGAQAISDGNFRMEEYFVSDALSVALVRDSLGSSHPLFFPIDKAEDVSEAFDSITYQKGASILHMIQEILGMDNFKKGLNIYLNRFKYSNAENRDLWSALNDAVPDTLLAWDGNKLDINDFASKWTEQMGYPVVTVKRLDDKRLELHQARFKLNNNSMEKEKYRNAKFWYKYDIPIWFKINGEEQPMQWLHEGKGVAEQIAADLDDIVVLNSESRGFYRVNYDHDGWMKIIAALLKDPNSIQGPLSRARIVDDAFVLAQAGLISYEIPLNLSQYLVAETEFLPWTAALDGLGFIQSYFGDSVESEHIREFLDHILAALYQKINWDLLQEEYLDESKFFEHELEYDIIAKYCSIRNLNCTEQLSKLFQTHFLDLCQSDTQMSSECSTVPVPVRGLAYCEGVRSGAERVWNKIYDLYSRERVQVERERLLAALTCSRDSYTLNKLLAKAWNLNDTSIRLQDASAVFTQVGYRDVGSKIIFDYFQDNWPKMYDDLREQQTLLTRIVKACVSLKNERQIKQFEDFTKKYRKQTRKLDVFAEQMDKARTNKLWMDQNFKPLSEWLKNVNAERKAR</sequence>
<keyword evidence="2 11" id="KW-0031">Aminopeptidase</keyword>
<evidence type="ECO:0000259" key="14">
    <source>
        <dbReference type="Pfam" id="PF17900"/>
    </source>
</evidence>
<dbReference type="CDD" id="cd09601">
    <property type="entry name" value="M1_APN-Q_like"/>
    <property type="match status" value="1"/>
</dbReference>
<dbReference type="EC" id="3.4.11.-" evidence="11"/>
<comment type="caution">
    <text evidence="15">The sequence shown here is derived from an EMBL/GenBank/DDBJ whole genome shotgun (WGS) entry which is preliminary data.</text>
</comment>
<dbReference type="PANTHER" id="PTHR11533">
    <property type="entry name" value="PROTEASE M1 ZINC METALLOPROTEASE"/>
    <property type="match status" value="1"/>
</dbReference>
<dbReference type="Gene3D" id="2.60.40.1910">
    <property type="match status" value="1"/>
</dbReference>
<dbReference type="GO" id="GO:0006508">
    <property type="term" value="P:proteolysis"/>
    <property type="evidence" value="ECO:0007669"/>
    <property type="project" value="UniProtKB-KW"/>
</dbReference>
<comment type="similarity">
    <text evidence="1 11">Belongs to the peptidase M1 family.</text>
</comment>
<dbReference type="GO" id="GO:0008237">
    <property type="term" value="F:metallopeptidase activity"/>
    <property type="evidence" value="ECO:0007669"/>
    <property type="project" value="UniProtKB-KW"/>
</dbReference>
<dbReference type="FunFam" id="1.10.390.10:FF:000006">
    <property type="entry name" value="Puromycin-sensitive aminopeptidase"/>
    <property type="match status" value="1"/>
</dbReference>
<evidence type="ECO:0000256" key="8">
    <source>
        <dbReference type="PIRSR" id="PIRSR634016-1"/>
    </source>
</evidence>
<dbReference type="InterPro" id="IPR042097">
    <property type="entry name" value="Aminopeptidase_N-like_N_sf"/>
</dbReference>
<dbReference type="Gene3D" id="2.60.40.1730">
    <property type="entry name" value="tricorn interacting facor f3 domain"/>
    <property type="match status" value="1"/>
</dbReference>
<comment type="cofactor">
    <cofactor evidence="9 11">
        <name>Zn(2+)</name>
        <dbReference type="ChEBI" id="CHEBI:29105"/>
    </cofactor>
    <text evidence="9 11">Binds 1 zinc ion per subunit.</text>
</comment>
<dbReference type="InterPro" id="IPR024571">
    <property type="entry name" value="ERAP1-like_C_dom"/>
</dbReference>
<dbReference type="SUPFAM" id="SSF55486">
    <property type="entry name" value="Metalloproteases ('zincins'), catalytic domain"/>
    <property type="match status" value="1"/>
</dbReference>
<feature type="active site" description="Proton acceptor" evidence="8">
    <location>
        <position position="270"/>
    </location>
</feature>
<evidence type="ECO:0000259" key="12">
    <source>
        <dbReference type="Pfam" id="PF01433"/>
    </source>
</evidence>
<evidence type="ECO:0000256" key="9">
    <source>
        <dbReference type="PIRSR" id="PIRSR634016-3"/>
    </source>
</evidence>
<dbReference type="InterPro" id="IPR045357">
    <property type="entry name" value="Aminopeptidase_N-like_N"/>
</dbReference>
<dbReference type="Gene3D" id="1.25.50.20">
    <property type="match status" value="1"/>
</dbReference>
<dbReference type="Pfam" id="PF11838">
    <property type="entry name" value="ERAP1_C"/>
    <property type="match status" value="1"/>
</dbReference>
<dbReference type="InterPro" id="IPR050344">
    <property type="entry name" value="Peptidase_M1_aminopeptidases"/>
</dbReference>
<dbReference type="SUPFAM" id="SSF63737">
    <property type="entry name" value="Leukotriene A4 hydrolase N-terminal domain"/>
    <property type="match status" value="1"/>
</dbReference>
<evidence type="ECO:0000256" key="6">
    <source>
        <dbReference type="ARBA" id="ARBA00022833"/>
    </source>
</evidence>
<dbReference type="GO" id="GO:0008270">
    <property type="term" value="F:zinc ion binding"/>
    <property type="evidence" value="ECO:0007669"/>
    <property type="project" value="UniProtKB-UniRule"/>
</dbReference>
<dbReference type="Pfam" id="PF01433">
    <property type="entry name" value="Peptidase_M1"/>
    <property type="match status" value="1"/>
</dbReference>
<evidence type="ECO:0000259" key="13">
    <source>
        <dbReference type="Pfam" id="PF11838"/>
    </source>
</evidence>
<feature type="domain" description="Peptidase M1 membrane alanine aminopeptidase" evidence="12">
    <location>
        <begin position="197"/>
        <end position="425"/>
    </location>
</feature>
<feature type="domain" description="ERAP1-like C-terminal" evidence="13">
    <location>
        <begin position="508"/>
        <end position="842"/>
    </location>
</feature>
<dbReference type="Pfam" id="PF17900">
    <property type="entry name" value="Peptidase_M1_N"/>
    <property type="match status" value="1"/>
</dbReference>
<keyword evidence="7 11" id="KW-0482">Metalloprotease</keyword>
<dbReference type="PRINTS" id="PR00756">
    <property type="entry name" value="ALADIPTASE"/>
</dbReference>
<evidence type="ECO:0000256" key="11">
    <source>
        <dbReference type="RuleBase" id="RU364040"/>
    </source>
</evidence>
<dbReference type="AlphaFoldDB" id="A0ABD6EQ24"/>
<gene>
    <name evidence="15" type="ORF">AB6A40_005069</name>
</gene>
<protein>
    <recommendedName>
        <fullName evidence="11">Aminopeptidase</fullName>
        <ecNumber evidence="11">3.4.11.-</ecNumber>
    </recommendedName>
</protein>
<dbReference type="FunFam" id="2.60.40.1910:FF:000006">
    <property type="entry name" value="Aminopeptidase"/>
    <property type="match status" value="1"/>
</dbReference>
<keyword evidence="16" id="KW-1185">Reference proteome</keyword>
<feature type="domain" description="Aminopeptidase N-like N-terminal" evidence="14">
    <location>
        <begin position="32"/>
        <end position="162"/>
    </location>
</feature>
<dbReference type="GO" id="GO:0004177">
    <property type="term" value="F:aminopeptidase activity"/>
    <property type="evidence" value="ECO:0007669"/>
    <property type="project" value="UniProtKB-KW"/>
</dbReference>
<dbReference type="Proteomes" id="UP001608902">
    <property type="component" value="Unassembled WGS sequence"/>
</dbReference>
<dbReference type="InterPro" id="IPR014782">
    <property type="entry name" value="Peptidase_M1_dom"/>
</dbReference>
<feature type="binding site" evidence="9">
    <location>
        <position position="269"/>
    </location>
    <ligand>
        <name>Zn(2+)</name>
        <dbReference type="ChEBI" id="CHEBI:29105"/>
        <note>catalytic</note>
    </ligand>
</feature>
<name>A0ABD6EQ24_9BILA</name>
<evidence type="ECO:0000256" key="4">
    <source>
        <dbReference type="ARBA" id="ARBA00022723"/>
    </source>
</evidence>
<proteinExistence type="inferred from homology"/>
<keyword evidence="4 9" id="KW-0479">Metal-binding</keyword>
<dbReference type="InterPro" id="IPR034016">
    <property type="entry name" value="M1_APN-typ"/>
</dbReference>
<evidence type="ECO:0000256" key="2">
    <source>
        <dbReference type="ARBA" id="ARBA00022438"/>
    </source>
</evidence>
<reference evidence="15 16" key="1">
    <citation type="submission" date="2024-08" db="EMBL/GenBank/DDBJ databases">
        <title>Gnathostoma spinigerum genome.</title>
        <authorList>
            <person name="Gonzalez-Bertolin B."/>
            <person name="Monzon S."/>
            <person name="Zaballos A."/>
            <person name="Jimenez P."/>
            <person name="Dekumyoy P."/>
            <person name="Varona S."/>
            <person name="Cuesta I."/>
            <person name="Sumanam S."/>
            <person name="Adisakwattana P."/>
            <person name="Gasser R.B."/>
            <person name="Hernandez-Gonzalez A."/>
            <person name="Young N.D."/>
            <person name="Perteguer M.J."/>
        </authorList>
    </citation>
    <scope>NUCLEOTIDE SEQUENCE [LARGE SCALE GENOMIC DNA]</scope>
    <source>
        <strain evidence="15">AL3</strain>
        <tissue evidence="15">Liver</tissue>
    </source>
</reference>